<dbReference type="Proteomes" id="UP000001072">
    <property type="component" value="Unassembled WGS sequence"/>
</dbReference>
<feature type="transmembrane region" description="Helical" evidence="6">
    <location>
        <begin position="21"/>
        <end position="40"/>
    </location>
</feature>
<keyword evidence="3 6" id="KW-1133">Transmembrane helix</keyword>
<feature type="region of interest" description="Disordered" evidence="5">
    <location>
        <begin position="596"/>
        <end position="631"/>
    </location>
</feature>
<feature type="region of interest" description="Disordered" evidence="5">
    <location>
        <begin position="329"/>
        <end position="360"/>
    </location>
</feature>
<feature type="transmembrane region" description="Helical" evidence="6">
    <location>
        <begin position="46"/>
        <end position="64"/>
    </location>
</feature>
<dbReference type="GeneID" id="18935478"/>
<feature type="transmembrane region" description="Helical" evidence="6">
    <location>
        <begin position="71"/>
        <end position="94"/>
    </location>
</feature>
<evidence type="ECO:0000256" key="2">
    <source>
        <dbReference type="ARBA" id="ARBA00022692"/>
    </source>
</evidence>
<feature type="compositionally biased region" description="Polar residues" evidence="5">
    <location>
        <begin position="339"/>
        <end position="360"/>
    </location>
</feature>
<evidence type="ECO:0000256" key="1">
    <source>
        <dbReference type="ARBA" id="ARBA00004141"/>
    </source>
</evidence>
<dbReference type="VEuPathDB" id="FungiDB:MELLADRAFT_90177"/>
<dbReference type="InterPro" id="IPR052430">
    <property type="entry name" value="IVT-Associated"/>
</dbReference>
<feature type="transmembrane region" description="Helical" evidence="6">
    <location>
        <begin position="669"/>
        <end position="688"/>
    </location>
</feature>
<dbReference type="PANTHER" id="PTHR47804">
    <property type="entry name" value="60S RIBOSOMAL PROTEIN L19"/>
    <property type="match status" value="1"/>
</dbReference>
<dbReference type="KEGG" id="mlr:MELLADRAFT_90177"/>
<dbReference type="PANTHER" id="PTHR47804:SF3">
    <property type="entry name" value="PROTEIN BRE4"/>
    <property type="match status" value="1"/>
</dbReference>
<feature type="transmembrane region" description="Helical" evidence="6">
    <location>
        <begin position="748"/>
        <end position="766"/>
    </location>
</feature>
<sequence length="1067" mass="120282">MFIMNPQLIQTIKSILWSRNALAGFKGLLVYIIFFVIFFLGPFERLFSLPAAGTSALLFCIAGFPGKSVGACITLVISALLGVGLGAFNFYLLAKAAPSPVGQGFLFFIMVYLLGLLKASDPKWFAFSLLCILMSWNGITTTVNAPGRQFSSDSLISYLTAYLWGGAIILFVNIFVFPHTAEKELRIALAASLDHCRVFFCLLSKTYRLEINEEETRVRDELAQSIRADFNILQGIMTETRIEIVWSKWSMSDYNLMVHKTRTIQQILTTVHTNLQSLDGLNTKEFKRDFLLGADKSLDELQKTMHQSLQEIQKELGVGDQCESFNQKEAQDMREVDLENSSPSDTRPQRNRSSSQSTSIMEVEARLRSVQNNLANELNMSSRNSYSIETLASADSIRNSNPEHDIPMSHKSYTDSTPGFPSTELKKEQIPSSLQGKLLKASSMFEEFQYRKIGVFLGSGRLYDSSETMLLKPSSSVLSMSGPKSSTDIQEAELEHETNKTSSHPISFVRKTNPHDPNSHLSTPALGSRPTSNQTFLTEIEETEIHQTFLRAFSYSFSIHNLIKEVTELLEHVTENLPNGSKRKSSLHFHFLENLNPKVQKRKPTNPNDDNETGSNVNPSSTEESEDEKGNLSMREALDALEGREHIPSKRGVLGWLIRLEDYIRSPDSICAFKGACGASVLGILFWVDKTRRFSTDFTLSSGLLTIMVAITPTLGQSWMSFMFQICGQGLGLVYTMIDVGGYKYNPYGLVVALSLFAAPLCYMLYSDPKLFILCLLALNSAGVLAYSEFLNRNHTFDSPAHRMGKILTALAVALAIVTSLQLLILRNPAKRSLRKAMAQVMKANTAYTIILQAYVKATVSTDPYRRPSHKALRRVYHELIKRETQIQSQILNLIPLIKFSSVEPSFVKPFNGKQYSRLVKANQRILDRNRDARMAIGDQPISEIIIKEFVNKLHSHRKRAIPELRVSFYLCTSTLQSKFPLPKNLPKGKDHSIEFFHDGLLLSIRLIQKFSKSKTRSDESKILTNRELTRYWSYLLSMISIFEQLEEIENATQILFGNMEDDPLDF</sequence>
<dbReference type="STRING" id="747676.F4RW01"/>
<proteinExistence type="predicted"/>
<dbReference type="AlphaFoldDB" id="F4RW01"/>
<evidence type="ECO:0000313" key="8">
    <source>
        <dbReference type="Proteomes" id="UP000001072"/>
    </source>
</evidence>
<feature type="transmembrane region" description="Helical" evidence="6">
    <location>
        <begin position="100"/>
        <end position="117"/>
    </location>
</feature>
<dbReference type="OrthoDB" id="2498025at2759"/>
<protein>
    <submittedName>
        <fullName evidence="7">Uncharacterized protein</fullName>
    </submittedName>
</protein>
<dbReference type="HOGENOM" id="CLU_288223_0_0_1"/>
<dbReference type="GO" id="GO:0016020">
    <property type="term" value="C:membrane"/>
    <property type="evidence" value="ECO:0007669"/>
    <property type="project" value="UniProtKB-SubCell"/>
</dbReference>
<gene>
    <name evidence="7" type="ORF">MELLADRAFT_90177</name>
</gene>
<keyword evidence="4 6" id="KW-0472">Membrane</keyword>
<feature type="transmembrane region" description="Helical" evidence="6">
    <location>
        <begin position="771"/>
        <end position="787"/>
    </location>
</feature>
<dbReference type="RefSeq" id="XP_007413242.1">
    <property type="nucleotide sequence ID" value="XM_007413180.1"/>
</dbReference>
<feature type="region of interest" description="Disordered" evidence="5">
    <location>
        <begin position="405"/>
        <end position="428"/>
    </location>
</feature>
<dbReference type="eggNOG" id="ENOG502QRW7">
    <property type="taxonomic scope" value="Eukaryota"/>
</dbReference>
<dbReference type="InParanoid" id="F4RW01"/>
<comment type="subcellular location">
    <subcellularLocation>
        <location evidence="1">Membrane</location>
        <topology evidence="1">Multi-pass membrane protein</topology>
    </subcellularLocation>
</comment>
<name>F4RW01_MELLP</name>
<feature type="transmembrane region" description="Helical" evidence="6">
    <location>
        <begin position="807"/>
        <end position="826"/>
    </location>
</feature>
<evidence type="ECO:0000256" key="3">
    <source>
        <dbReference type="ARBA" id="ARBA00022989"/>
    </source>
</evidence>
<evidence type="ECO:0000256" key="4">
    <source>
        <dbReference type="ARBA" id="ARBA00023136"/>
    </source>
</evidence>
<feature type="transmembrane region" description="Helical" evidence="6">
    <location>
        <begin position="694"/>
        <end position="715"/>
    </location>
</feature>
<feature type="compositionally biased region" description="Polar residues" evidence="5">
    <location>
        <begin position="605"/>
        <end position="622"/>
    </location>
</feature>
<dbReference type="EMBL" id="GL883124">
    <property type="protein sequence ID" value="EGG03448.1"/>
    <property type="molecule type" value="Genomic_DNA"/>
</dbReference>
<accession>F4RW01</accession>
<feature type="region of interest" description="Disordered" evidence="5">
    <location>
        <begin position="496"/>
        <end position="532"/>
    </location>
</feature>
<keyword evidence="2 6" id="KW-0812">Transmembrane</keyword>
<evidence type="ECO:0000313" key="7">
    <source>
        <dbReference type="EMBL" id="EGG03448.1"/>
    </source>
</evidence>
<feature type="transmembrane region" description="Helical" evidence="6">
    <location>
        <begin position="124"/>
        <end position="143"/>
    </location>
</feature>
<evidence type="ECO:0000256" key="5">
    <source>
        <dbReference type="SAM" id="MobiDB-lite"/>
    </source>
</evidence>
<keyword evidence="8" id="KW-1185">Reference proteome</keyword>
<feature type="transmembrane region" description="Helical" evidence="6">
    <location>
        <begin position="155"/>
        <end position="177"/>
    </location>
</feature>
<organism evidence="8">
    <name type="scientific">Melampsora larici-populina (strain 98AG31 / pathotype 3-4-7)</name>
    <name type="common">Poplar leaf rust fungus</name>
    <dbReference type="NCBI Taxonomy" id="747676"/>
    <lineage>
        <taxon>Eukaryota</taxon>
        <taxon>Fungi</taxon>
        <taxon>Dikarya</taxon>
        <taxon>Basidiomycota</taxon>
        <taxon>Pucciniomycotina</taxon>
        <taxon>Pucciniomycetes</taxon>
        <taxon>Pucciniales</taxon>
        <taxon>Melampsoraceae</taxon>
        <taxon>Melampsora</taxon>
    </lineage>
</organism>
<reference evidence="8" key="1">
    <citation type="journal article" date="2011" name="Proc. Natl. Acad. Sci. U.S.A.">
        <title>Obligate biotrophy features unraveled by the genomic analysis of rust fungi.</title>
        <authorList>
            <person name="Duplessis S."/>
            <person name="Cuomo C.A."/>
            <person name="Lin Y.-C."/>
            <person name="Aerts A."/>
            <person name="Tisserant E."/>
            <person name="Veneault-Fourrey C."/>
            <person name="Joly D.L."/>
            <person name="Hacquard S."/>
            <person name="Amselem J."/>
            <person name="Cantarel B.L."/>
            <person name="Chiu R."/>
            <person name="Coutinho P.M."/>
            <person name="Feau N."/>
            <person name="Field M."/>
            <person name="Frey P."/>
            <person name="Gelhaye E."/>
            <person name="Goldberg J."/>
            <person name="Grabherr M.G."/>
            <person name="Kodira C.D."/>
            <person name="Kohler A."/>
            <person name="Kuees U."/>
            <person name="Lindquist E.A."/>
            <person name="Lucas S.M."/>
            <person name="Mago R."/>
            <person name="Mauceli E."/>
            <person name="Morin E."/>
            <person name="Murat C."/>
            <person name="Pangilinan J.L."/>
            <person name="Park R."/>
            <person name="Pearson M."/>
            <person name="Quesneville H."/>
            <person name="Rouhier N."/>
            <person name="Sakthikumar S."/>
            <person name="Salamov A.A."/>
            <person name="Schmutz J."/>
            <person name="Selles B."/>
            <person name="Shapiro H."/>
            <person name="Tanguay P."/>
            <person name="Tuskan G.A."/>
            <person name="Henrissat B."/>
            <person name="Van de Peer Y."/>
            <person name="Rouze P."/>
            <person name="Ellis J.G."/>
            <person name="Dodds P.N."/>
            <person name="Schein J.E."/>
            <person name="Zhong S."/>
            <person name="Hamelin R.C."/>
            <person name="Grigoriev I.V."/>
            <person name="Szabo L.J."/>
            <person name="Martin F."/>
        </authorList>
    </citation>
    <scope>NUCLEOTIDE SEQUENCE [LARGE SCALE GENOMIC DNA]</scope>
    <source>
        <strain evidence="8">98AG31 / pathotype 3-4-7</strain>
    </source>
</reference>
<evidence type="ECO:0000256" key="6">
    <source>
        <dbReference type="SAM" id="Phobius"/>
    </source>
</evidence>